<dbReference type="InterPro" id="IPR018467">
    <property type="entry name" value="CCT_CS"/>
</dbReference>
<dbReference type="PANTHER" id="PTHR33077:SF17">
    <property type="entry name" value="PROTEIN TIFY 5B"/>
    <property type="match status" value="1"/>
</dbReference>
<comment type="caution">
    <text evidence="6">The sequence shown here is derived from an EMBL/GenBank/DDBJ whole genome shotgun (WGS) entry which is preliminary data.</text>
</comment>
<comment type="similarity">
    <text evidence="1">Belongs to the TIFY/JAZ family.</text>
</comment>
<dbReference type="GO" id="GO:0009611">
    <property type="term" value="P:response to wounding"/>
    <property type="evidence" value="ECO:0007669"/>
    <property type="project" value="TreeGrafter"/>
</dbReference>
<evidence type="ECO:0000256" key="1">
    <source>
        <dbReference type="ARBA" id="ARBA00008614"/>
    </source>
</evidence>
<dbReference type="Pfam" id="PF06200">
    <property type="entry name" value="tify"/>
    <property type="match status" value="1"/>
</dbReference>
<dbReference type="GO" id="GO:0031347">
    <property type="term" value="P:regulation of defense response"/>
    <property type="evidence" value="ECO:0007669"/>
    <property type="project" value="TreeGrafter"/>
</dbReference>
<keyword evidence="2" id="KW-1184">Jasmonic acid signaling pathway</keyword>
<dbReference type="GO" id="GO:0005634">
    <property type="term" value="C:nucleus"/>
    <property type="evidence" value="ECO:0007669"/>
    <property type="project" value="TreeGrafter"/>
</dbReference>
<evidence type="ECO:0000313" key="6">
    <source>
        <dbReference type="EMBL" id="KAG0480195.1"/>
    </source>
</evidence>
<name>A0A835R238_VANPL</name>
<evidence type="ECO:0000256" key="2">
    <source>
        <dbReference type="ARBA" id="ARBA00022819"/>
    </source>
</evidence>
<dbReference type="AlphaFoldDB" id="A0A835R238"/>
<evidence type="ECO:0000313" key="7">
    <source>
        <dbReference type="Proteomes" id="UP000636800"/>
    </source>
</evidence>
<evidence type="ECO:0000259" key="5">
    <source>
        <dbReference type="Pfam" id="PF06200"/>
    </source>
</evidence>
<evidence type="ECO:0000256" key="3">
    <source>
        <dbReference type="ARBA" id="ARBA00022843"/>
    </source>
</evidence>
<protein>
    <recommendedName>
        <fullName evidence="5">Tify domain-containing protein</fullName>
    </recommendedName>
</protein>
<feature type="compositionally biased region" description="Polar residues" evidence="4">
    <location>
        <begin position="133"/>
        <end position="147"/>
    </location>
</feature>
<reference evidence="6 7" key="1">
    <citation type="journal article" date="2020" name="Nat. Food">
        <title>A phased Vanilla planifolia genome enables genetic improvement of flavour and production.</title>
        <authorList>
            <person name="Hasing T."/>
            <person name="Tang H."/>
            <person name="Brym M."/>
            <person name="Khazi F."/>
            <person name="Huang T."/>
            <person name="Chambers A.H."/>
        </authorList>
    </citation>
    <scope>NUCLEOTIDE SEQUENCE [LARGE SCALE GENOMIC DNA]</scope>
    <source>
        <tissue evidence="6">Leaf</tissue>
    </source>
</reference>
<organism evidence="6 7">
    <name type="scientific">Vanilla planifolia</name>
    <name type="common">Vanilla</name>
    <dbReference type="NCBI Taxonomy" id="51239"/>
    <lineage>
        <taxon>Eukaryota</taxon>
        <taxon>Viridiplantae</taxon>
        <taxon>Streptophyta</taxon>
        <taxon>Embryophyta</taxon>
        <taxon>Tracheophyta</taxon>
        <taxon>Spermatophyta</taxon>
        <taxon>Magnoliopsida</taxon>
        <taxon>Liliopsida</taxon>
        <taxon>Asparagales</taxon>
        <taxon>Orchidaceae</taxon>
        <taxon>Vanilloideae</taxon>
        <taxon>Vanilleae</taxon>
        <taxon>Vanilla</taxon>
    </lineage>
</organism>
<dbReference type="InterPro" id="IPR010399">
    <property type="entry name" value="Tify_dom"/>
</dbReference>
<dbReference type="Pfam" id="PF09425">
    <property type="entry name" value="Jas_motif"/>
    <property type="match status" value="1"/>
</dbReference>
<evidence type="ECO:0000256" key="4">
    <source>
        <dbReference type="SAM" id="MobiDB-lite"/>
    </source>
</evidence>
<keyword evidence="3" id="KW-0832">Ubl conjugation</keyword>
<dbReference type="InterPro" id="IPR040390">
    <property type="entry name" value="TIFY/JAZ"/>
</dbReference>
<gene>
    <name evidence="6" type="ORF">HPP92_011053</name>
</gene>
<dbReference type="GO" id="GO:2000022">
    <property type="term" value="P:regulation of jasmonic acid mediated signaling pathway"/>
    <property type="evidence" value="ECO:0007669"/>
    <property type="project" value="TreeGrafter"/>
</dbReference>
<keyword evidence="7" id="KW-1185">Reference proteome</keyword>
<dbReference type="OrthoDB" id="608866at2759"/>
<dbReference type="Proteomes" id="UP000636800">
    <property type="component" value="Chromosome 5"/>
</dbReference>
<sequence length="147" mass="16135">MEADNLDFDTELCLTPGGGRRLSTVGPKRAEMSTARGAAAAVGDVQPKITILYGGRVCICDVTEIQARAIIYMARKEMEERMKRSGRSSSVGGSLPSAVPQLLNPMLSMKRSLQRFLQKRKNRVSGSEPYNKLQRQQNLQIDSSSSS</sequence>
<proteinExistence type="inferred from homology"/>
<feature type="domain" description="Tify" evidence="5">
    <location>
        <begin position="49"/>
        <end position="74"/>
    </location>
</feature>
<dbReference type="EMBL" id="JADCNL010000005">
    <property type="protein sequence ID" value="KAG0480195.1"/>
    <property type="molecule type" value="Genomic_DNA"/>
</dbReference>
<dbReference type="PANTHER" id="PTHR33077">
    <property type="entry name" value="PROTEIN TIFY 4A-RELATED-RELATED"/>
    <property type="match status" value="1"/>
</dbReference>
<feature type="region of interest" description="Disordered" evidence="4">
    <location>
        <begin position="119"/>
        <end position="147"/>
    </location>
</feature>
<accession>A0A835R238</accession>